<dbReference type="InterPro" id="IPR013324">
    <property type="entry name" value="RNA_pol_sigma_r3/r4-like"/>
</dbReference>
<dbReference type="PANTHER" id="PTHR47756">
    <property type="entry name" value="BLL6612 PROTEIN-RELATED"/>
    <property type="match status" value="1"/>
</dbReference>
<evidence type="ECO:0000313" key="3">
    <source>
        <dbReference type="Proteomes" id="UP001235513"/>
    </source>
</evidence>
<dbReference type="Pfam" id="PF20239">
    <property type="entry name" value="DUF6596"/>
    <property type="match status" value="1"/>
</dbReference>
<reference evidence="2 3" key="1">
    <citation type="submission" date="2023-07" db="EMBL/GenBank/DDBJ databases">
        <title>Sorghum-associated microbial communities from plants grown in Nebraska, USA.</title>
        <authorList>
            <person name="Schachtman D."/>
        </authorList>
    </citation>
    <scope>NUCLEOTIDE SEQUENCE [LARGE SCALE GENOMIC DNA]</scope>
    <source>
        <strain evidence="2 3">CC351</strain>
    </source>
</reference>
<gene>
    <name evidence="2" type="ORF">J2T04_001428</name>
</gene>
<organism evidence="2 3">
    <name type="scientific">Chryseobacterium lathyri</name>
    <dbReference type="NCBI Taxonomy" id="395933"/>
    <lineage>
        <taxon>Bacteria</taxon>
        <taxon>Pseudomonadati</taxon>
        <taxon>Bacteroidota</taxon>
        <taxon>Flavobacteriia</taxon>
        <taxon>Flavobacteriales</taxon>
        <taxon>Weeksellaceae</taxon>
        <taxon>Chryseobacterium group</taxon>
        <taxon>Chryseobacterium</taxon>
    </lineage>
</organism>
<protein>
    <submittedName>
        <fullName evidence="2">RNA polymerase sigma-70 factor (ECF subfamily)</fullName>
    </submittedName>
</protein>
<sequence length="422" mass="49724">MNRDFDESIHTLTDHLFRENYGKMVSYLSQKYGYKEIENIVDAVQESFETALNTWKFSGIPDNHFAWLYRVAVNKLLNKIKYSGIRKSNVDHLDIAEEIIHEYNEKELEDSLLKLLIFFSKIDFSERNKLIISLYFLCGFGYEEIANALILKNETVKKVILRSKENIKQFAEKYDDFQIGSFDDCRKHLLKIMYLIFNEGYKTSQKKGSINYDLCYEAIRLAKLVQSYDVRNSEINSLLALMFFNSARFPARIEKGTWVSLEDQDRDLWDKNLIYEGFYYLELAKYNQANLSKYYIEALIGSVHCTSESYGNTNWQTISFLYKQIEKIEPDSISVKLNRIISESNFKNINTLLLEVNILEGLITKESAFTFFSSKAHLYFKLREWNTAIEYYELSLNYTKNKTDIYYIDGKIALIRKGLYPI</sequence>
<accession>A0ABT9SJD9</accession>
<feature type="domain" description="DUF6596" evidence="1">
    <location>
        <begin position="188"/>
        <end position="284"/>
    </location>
</feature>
<evidence type="ECO:0000259" key="1">
    <source>
        <dbReference type="Pfam" id="PF20239"/>
    </source>
</evidence>
<dbReference type="RefSeq" id="WP_306842389.1">
    <property type="nucleotide sequence ID" value="NZ_JAUSRL010000002.1"/>
</dbReference>
<dbReference type="InterPro" id="IPR046531">
    <property type="entry name" value="DUF6596"/>
</dbReference>
<dbReference type="NCBIfam" id="TIGR02937">
    <property type="entry name" value="sigma70-ECF"/>
    <property type="match status" value="1"/>
</dbReference>
<dbReference type="Proteomes" id="UP001235513">
    <property type="component" value="Unassembled WGS sequence"/>
</dbReference>
<dbReference type="Gene3D" id="1.10.1740.10">
    <property type="match status" value="1"/>
</dbReference>
<dbReference type="SUPFAM" id="SSF88946">
    <property type="entry name" value="Sigma2 domain of RNA polymerase sigma factors"/>
    <property type="match status" value="1"/>
</dbReference>
<evidence type="ECO:0000313" key="2">
    <source>
        <dbReference type="EMBL" id="MDP9959549.1"/>
    </source>
</evidence>
<dbReference type="SUPFAM" id="SSF88659">
    <property type="entry name" value="Sigma3 and sigma4 domains of RNA polymerase sigma factors"/>
    <property type="match status" value="1"/>
</dbReference>
<dbReference type="InterPro" id="IPR013325">
    <property type="entry name" value="RNA_pol_sigma_r2"/>
</dbReference>
<keyword evidence="3" id="KW-1185">Reference proteome</keyword>
<dbReference type="InterPro" id="IPR014284">
    <property type="entry name" value="RNA_pol_sigma-70_dom"/>
</dbReference>
<proteinExistence type="predicted"/>
<comment type="caution">
    <text evidence="2">The sequence shown here is derived from an EMBL/GenBank/DDBJ whole genome shotgun (WGS) entry which is preliminary data.</text>
</comment>
<dbReference type="EMBL" id="JAUSRL010000002">
    <property type="protein sequence ID" value="MDP9959549.1"/>
    <property type="molecule type" value="Genomic_DNA"/>
</dbReference>
<name>A0ABT9SJD9_9FLAO</name>
<dbReference type="PANTHER" id="PTHR47756:SF2">
    <property type="entry name" value="BLL6612 PROTEIN"/>
    <property type="match status" value="1"/>
</dbReference>